<dbReference type="SUPFAM" id="SSF46785">
    <property type="entry name" value="Winged helix' DNA-binding domain"/>
    <property type="match status" value="1"/>
</dbReference>
<name>A0ABP7MMR1_9GAMM</name>
<dbReference type="EMBL" id="BAAAZU010000009">
    <property type="protein sequence ID" value="GAA3924712.1"/>
    <property type="molecule type" value="Genomic_DNA"/>
</dbReference>
<feature type="domain" description="HTH arsR-type" evidence="1">
    <location>
        <begin position="1"/>
        <end position="94"/>
    </location>
</feature>
<proteinExistence type="predicted"/>
<dbReference type="Pfam" id="PF12840">
    <property type="entry name" value="HTH_20"/>
    <property type="match status" value="1"/>
</dbReference>
<evidence type="ECO:0000313" key="2">
    <source>
        <dbReference type="EMBL" id="GAA3924712.1"/>
    </source>
</evidence>
<dbReference type="Proteomes" id="UP001501727">
    <property type="component" value="Unassembled WGS sequence"/>
</dbReference>
<dbReference type="InterPro" id="IPR036390">
    <property type="entry name" value="WH_DNA-bd_sf"/>
</dbReference>
<evidence type="ECO:0000259" key="1">
    <source>
        <dbReference type="PROSITE" id="PS50987"/>
    </source>
</evidence>
<dbReference type="SMART" id="SM00418">
    <property type="entry name" value="HTH_ARSR"/>
    <property type="match status" value="1"/>
</dbReference>
<dbReference type="PRINTS" id="PR00778">
    <property type="entry name" value="HTHARSR"/>
</dbReference>
<dbReference type="InterPro" id="IPR036388">
    <property type="entry name" value="WH-like_DNA-bd_sf"/>
</dbReference>
<dbReference type="NCBIfam" id="NF033788">
    <property type="entry name" value="HTH_metalloreg"/>
    <property type="match status" value="1"/>
</dbReference>
<dbReference type="InterPro" id="IPR052543">
    <property type="entry name" value="HTH_Metal-responsive_Reg"/>
</dbReference>
<gene>
    <name evidence="2" type="ORF">GCM10022229_18220</name>
</gene>
<dbReference type="RefSeq" id="WP_344759676.1">
    <property type="nucleotide sequence ID" value="NZ_BAAAZU010000009.1"/>
</dbReference>
<organism evidence="2 3">
    <name type="scientific">Luteimonas lutimaris</name>
    <dbReference type="NCBI Taxonomy" id="698645"/>
    <lineage>
        <taxon>Bacteria</taxon>
        <taxon>Pseudomonadati</taxon>
        <taxon>Pseudomonadota</taxon>
        <taxon>Gammaproteobacteria</taxon>
        <taxon>Lysobacterales</taxon>
        <taxon>Lysobacteraceae</taxon>
        <taxon>Luteimonas</taxon>
    </lineage>
</organism>
<dbReference type="PANTHER" id="PTHR39168:SF1">
    <property type="entry name" value="TRANSCRIPTIONAL REGULATORY PROTEIN"/>
    <property type="match status" value="1"/>
</dbReference>
<keyword evidence="3" id="KW-1185">Reference proteome</keyword>
<accession>A0ABP7MMR1</accession>
<evidence type="ECO:0000313" key="3">
    <source>
        <dbReference type="Proteomes" id="UP001501727"/>
    </source>
</evidence>
<dbReference type="PANTHER" id="PTHR39168">
    <property type="entry name" value="TRANSCRIPTIONAL REGULATOR-RELATED"/>
    <property type="match status" value="1"/>
</dbReference>
<sequence>MDTSASFNRIAALIGDRTRVDMLAALMTGRALTATELADHAGVARPTASTHLSALTGAGLLVVEKQGRHRYFRLANEDVAGMLEGLMGVAHRIATAPVQTGPVDPALRQARACYDHLAGEWGVRIHDSFVRRGFLRLEPDALQLTSAGRRFVADAGIDVDALLRSRRPLCRACLDWSERRHHLAGALGAALLARYFEQGWLRRRAHSRALIVTARGRRGLEAFVE</sequence>
<dbReference type="PROSITE" id="PS50987">
    <property type="entry name" value="HTH_ARSR_2"/>
    <property type="match status" value="1"/>
</dbReference>
<dbReference type="CDD" id="cd00090">
    <property type="entry name" value="HTH_ARSR"/>
    <property type="match status" value="1"/>
</dbReference>
<dbReference type="InterPro" id="IPR011991">
    <property type="entry name" value="ArsR-like_HTH"/>
</dbReference>
<protein>
    <submittedName>
        <fullName evidence="2">Winged helix-turn-helix domain-containing protein</fullName>
    </submittedName>
</protein>
<reference evidence="3" key="1">
    <citation type="journal article" date="2019" name="Int. J. Syst. Evol. Microbiol.">
        <title>The Global Catalogue of Microorganisms (GCM) 10K type strain sequencing project: providing services to taxonomists for standard genome sequencing and annotation.</title>
        <authorList>
            <consortium name="The Broad Institute Genomics Platform"/>
            <consortium name="The Broad Institute Genome Sequencing Center for Infectious Disease"/>
            <person name="Wu L."/>
            <person name="Ma J."/>
        </authorList>
    </citation>
    <scope>NUCLEOTIDE SEQUENCE [LARGE SCALE GENOMIC DNA]</scope>
    <source>
        <strain evidence="3">JCM 16916</strain>
    </source>
</reference>
<dbReference type="Gene3D" id="1.10.10.10">
    <property type="entry name" value="Winged helix-like DNA-binding domain superfamily/Winged helix DNA-binding domain"/>
    <property type="match status" value="1"/>
</dbReference>
<comment type="caution">
    <text evidence="2">The sequence shown here is derived from an EMBL/GenBank/DDBJ whole genome shotgun (WGS) entry which is preliminary data.</text>
</comment>
<dbReference type="InterPro" id="IPR001845">
    <property type="entry name" value="HTH_ArsR_DNA-bd_dom"/>
</dbReference>